<dbReference type="AlphaFoldDB" id="A0A8H4KHY5"/>
<proteinExistence type="predicted"/>
<dbReference type="InterPro" id="IPR011009">
    <property type="entry name" value="Kinase-like_dom_sf"/>
</dbReference>
<name>A0A8H4KHY5_9HYPO</name>
<keyword evidence="2" id="KW-0808">Transferase</keyword>
<protein>
    <submittedName>
        <fullName evidence="2">Serine/threonine protein kinase</fullName>
    </submittedName>
</protein>
<gene>
    <name evidence="2" type="ORF">F53441_6160</name>
</gene>
<dbReference type="PROSITE" id="PS50011">
    <property type="entry name" value="PROTEIN_KINASE_DOM"/>
    <property type="match status" value="1"/>
</dbReference>
<evidence type="ECO:0000313" key="2">
    <source>
        <dbReference type="EMBL" id="KAF4450717.1"/>
    </source>
</evidence>
<dbReference type="EMBL" id="JAADJG010000242">
    <property type="protein sequence ID" value="KAF4450717.1"/>
    <property type="molecule type" value="Genomic_DNA"/>
</dbReference>
<sequence>MWAIGISLLGMMSQWPPCPKKEERMYPRKCASHARTLDKMNPDHEIVQVLMRLLEWDPKKRITAPELAKLTTELLEARTEATPVNMDLHTPEGVAVLQFW</sequence>
<dbReference type="Proteomes" id="UP000605986">
    <property type="component" value="Unassembled WGS sequence"/>
</dbReference>
<keyword evidence="3" id="KW-1185">Reference proteome</keyword>
<dbReference type="GO" id="GO:0004674">
    <property type="term" value="F:protein serine/threonine kinase activity"/>
    <property type="evidence" value="ECO:0007669"/>
    <property type="project" value="UniProtKB-KW"/>
</dbReference>
<dbReference type="OrthoDB" id="10252171at2759"/>
<comment type="caution">
    <text evidence="2">The sequence shown here is derived from an EMBL/GenBank/DDBJ whole genome shotgun (WGS) entry which is preliminary data.</text>
</comment>
<dbReference type="Gene3D" id="1.10.510.10">
    <property type="entry name" value="Transferase(Phosphotransferase) domain 1"/>
    <property type="match status" value="1"/>
</dbReference>
<organism evidence="2 3">
    <name type="scientific">Fusarium austroafricanum</name>
    <dbReference type="NCBI Taxonomy" id="2364996"/>
    <lineage>
        <taxon>Eukaryota</taxon>
        <taxon>Fungi</taxon>
        <taxon>Dikarya</taxon>
        <taxon>Ascomycota</taxon>
        <taxon>Pezizomycotina</taxon>
        <taxon>Sordariomycetes</taxon>
        <taxon>Hypocreomycetidae</taxon>
        <taxon>Hypocreales</taxon>
        <taxon>Nectriaceae</taxon>
        <taxon>Fusarium</taxon>
        <taxon>Fusarium concolor species complex</taxon>
    </lineage>
</organism>
<evidence type="ECO:0000313" key="3">
    <source>
        <dbReference type="Proteomes" id="UP000605986"/>
    </source>
</evidence>
<dbReference type="SUPFAM" id="SSF56112">
    <property type="entry name" value="Protein kinase-like (PK-like)"/>
    <property type="match status" value="1"/>
</dbReference>
<dbReference type="InterPro" id="IPR000719">
    <property type="entry name" value="Prot_kinase_dom"/>
</dbReference>
<dbReference type="GO" id="GO:0005524">
    <property type="term" value="F:ATP binding"/>
    <property type="evidence" value="ECO:0007669"/>
    <property type="project" value="InterPro"/>
</dbReference>
<evidence type="ECO:0000259" key="1">
    <source>
        <dbReference type="PROSITE" id="PS50011"/>
    </source>
</evidence>
<reference evidence="2" key="1">
    <citation type="submission" date="2020-01" db="EMBL/GenBank/DDBJ databases">
        <title>Identification and distribution of gene clusters putatively required for synthesis of sphingolipid metabolism inhibitors in phylogenetically diverse species of the filamentous fungus Fusarium.</title>
        <authorList>
            <person name="Kim H.-S."/>
            <person name="Busman M."/>
            <person name="Brown D.W."/>
            <person name="Divon H."/>
            <person name="Uhlig S."/>
            <person name="Proctor R.H."/>
        </authorList>
    </citation>
    <scope>NUCLEOTIDE SEQUENCE</scope>
    <source>
        <strain evidence="2">NRRL 53441</strain>
    </source>
</reference>
<accession>A0A8H4KHY5</accession>
<feature type="domain" description="Protein kinase" evidence="1">
    <location>
        <begin position="1"/>
        <end position="75"/>
    </location>
</feature>
<keyword evidence="2" id="KW-0418">Kinase</keyword>
<keyword evidence="2" id="KW-0723">Serine/threonine-protein kinase</keyword>